<evidence type="ECO:0000256" key="7">
    <source>
        <dbReference type="PIRSR" id="PIRSR037913-2"/>
    </source>
</evidence>
<dbReference type="Proteomes" id="UP000316726">
    <property type="component" value="Chromosome 20"/>
</dbReference>
<dbReference type="FunFam" id="3.40.800.20:FF:000008">
    <property type="entry name" value="Histone deacetylase"/>
    <property type="match status" value="1"/>
</dbReference>
<comment type="catalytic activity">
    <reaction evidence="4 5">
        <text>N(6)-acetyl-L-lysyl-[histone] + H2O = L-lysyl-[histone] + acetate</text>
        <dbReference type="Rhea" id="RHEA:58196"/>
        <dbReference type="Rhea" id="RHEA-COMP:9845"/>
        <dbReference type="Rhea" id="RHEA-COMP:11338"/>
        <dbReference type="ChEBI" id="CHEBI:15377"/>
        <dbReference type="ChEBI" id="CHEBI:29969"/>
        <dbReference type="ChEBI" id="CHEBI:30089"/>
        <dbReference type="ChEBI" id="CHEBI:61930"/>
        <dbReference type="EC" id="3.5.1.98"/>
    </reaction>
</comment>
<dbReference type="Gene3D" id="3.40.800.20">
    <property type="entry name" value="Histone deacetylase domain"/>
    <property type="match status" value="1"/>
</dbReference>
<evidence type="ECO:0000256" key="1">
    <source>
        <dbReference type="ARBA" id="ARBA00012111"/>
    </source>
</evidence>
<dbReference type="InterPro" id="IPR023801">
    <property type="entry name" value="His_deacetylse_dom"/>
</dbReference>
<feature type="binding site" evidence="7">
    <location>
        <position position="147"/>
    </location>
    <ligand>
        <name>substrate</name>
    </ligand>
</feature>
<comment type="similarity">
    <text evidence="5">Belongs to the histone deacetylase family. HD Type 1 subfamily.</text>
</comment>
<dbReference type="PRINTS" id="PR01271">
    <property type="entry name" value="HISDACETLASE"/>
</dbReference>
<feature type="domain" description="Histone deacetylase" evidence="9">
    <location>
        <begin position="26"/>
        <end position="317"/>
    </location>
</feature>
<protein>
    <recommendedName>
        <fullName evidence="1 5">Histone deacetylase</fullName>
        <ecNumber evidence="1 5">3.5.1.98</ecNumber>
    </recommendedName>
</protein>
<evidence type="ECO:0000256" key="4">
    <source>
        <dbReference type="ARBA" id="ARBA00048287"/>
    </source>
</evidence>
<feature type="binding site" evidence="8">
    <location>
        <position position="174"/>
    </location>
    <ligand>
        <name>a divalent metal cation</name>
        <dbReference type="ChEBI" id="CHEBI:60240"/>
    </ligand>
</feature>
<accession>A0A5B8N1H8</accession>
<dbReference type="GO" id="GO:0141221">
    <property type="term" value="F:histone deacetylase activity, hydrolytic mechanism"/>
    <property type="evidence" value="ECO:0007669"/>
    <property type="project" value="UniProtKB-EC"/>
</dbReference>
<evidence type="ECO:0000259" key="9">
    <source>
        <dbReference type="Pfam" id="PF00850"/>
    </source>
</evidence>
<dbReference type="OrthoDB" id="1918432at2759"/>
<dbReference type="AlphaFoldDB" id="A0A5B8N1H8"/>
<dbReference type="GO" id="GO:0040029">
    <property type="term" value="P:epigenetic regulation of gene expression"/>
    <property type="evidence" value="ECO:0007669"/>
    <property type="project" value="TreeGrafter"/>
</dbReference>
<reference evidence="10 11" key="1">
    <citation type="submission" date="2018-07" db="EMBL/GenBank/DDBJ databases">
        <title>The complete nuclear genome of the prasinophyte Chloropicon primus (CCMP1205).</title>
        <authorList>
            <person name="Pombert J.-F."/>
            <person name="Otis C."/>
            <person name="Turmel M."/>
            <person name="Lemieux C."/>
        </authorList>
    </citation>
    <scope>NUCLEOTIDE SEQUENCE [LARGE SCALE GENOMIC DNA]</scope>
    <source>
        <strain evidence="10 11">CCMP1205</strain>
    </source>
</reference>
<feature type="binding site" evidence="7">
    <location>
        <position position="97"/>
    </location>
    <ligand>
        <name>substrate</name>
    </ligand>
</feature>
<keyword evidence="8" id="KW-0479">Metal-binding</keyword>
<keyword evidence="3 5" id="KW-0156">Chromatin regulator</keyword>
<proteinExistence type="inferred from homology"/>
<dbReference type="STRING" id="1764295.A0A5B8N1H8"/>
<keyword evidence="2 5" id="KW-0378">Hydrolase</keyword>
<feature type="binding site" evidence="7">
    <location>
        <position position="302"/>
    </location>
    <ligand>
        <name>substrate</name>
    </ligand>
</feature>
<dbReference type="InterPro" id="IPR023696">
    <property type="entry name" value="Ureohydrolase_dom_sf"/>
</dbReference>
<dbReference type="EMBL" id="CP031053">
    <property type="protein sequence ID" value="QDZ25972.1"/>
    <property type="molecule type" value="Genomic_DNA"/>
</dbReference>
<organism evidence="10 11">
    <name type="scientific">Chloropicon primus</name>
    <dbReference type="NCBI Taxonomy" id="1764295"/>
    <lineage>
        <taxon>Eukaryota</taxon>
        <taxon>Viridiplantae</taxon>
        <taxon>Chlorophyta</taxon>
        <taxon>Chloropicophyceae</taxon>
        <taxon>Chloropicales</taxon>
        <taxon>Chloropicaceae</taxon>
        <taxon>Chloropicon</taxon>
    </lineage>
</organism>
<dbReference type="InterPro" id="IPR003084">
    <property type="entry name" value="HDAC_I/II"/>
</dbReference>
<dbReference type="GO" id="GO:0005634">
    <property type="term" value="C:nucleus"/>
    <property type="evidence" value="ECO:0007669"/>
    <property type="project" value="UniProtKB-SubCell"/>
</dbReference>
<name>A0A5B8N1H8_9CHLO</name>
<gene>
    <name evidence="10" type="ORF">A3770_20p84900</name>
</gene>
<feature type="binding site" evidence="8">
    <location>
        <position position="263"/>
    </location>
    <ligand>
        <name>a divalent metal cation</name>
        <dbReference type="ChEBI" id="CHEBI:60240"/>
    </ligand>
</feature>
<dbReference type="GO" id="GO:0046872">
    <property type="term" value="F:metal ion binding"/>
    <property type="evidence" value="ECO:0007669"/>
    <property type="project" value="UniProtKB-KW"/>
</dbReference>
<evidence type="ECO:0000256" key="6">
    <source>
        <dbReference type="PIRSR" id="PIRSR037913-1"/>
    </source>
</evidence>
<keyword evidence="5" id="KW-0804">Transcription</keyword>
<dbReference type="InterPro" id="IPR000286">
    <property type="entry name" value="HDACs"/>
</dbReference>
<keyword evidence="5" id="KW-0805">Transcription regulation</keyword>
<dbReference type="PRINTS" id="PR01270">
    <property type="entry name" value="HDASUPER"/>
</dbReference>
<dbReference type="PANTHER" id="PTHR10625:SF39">
    <property type="entry name" value="HISTONE DEACETYLASE 9"/>
    <property type="match status" value="1"/>
</dbReference>
<evidence type="ECO:0000313" key="11">
    <source>
        <dbReference type="Proteomes" id="UP000316726"/>
    </source>
</evidence>
<dbReference type="EC" id="3.5.1.98" evidence="1 5"/>
<comment type="subcellular location">
    <subcellularLocation>
        <location evidence="5">Nucleus</location>
    </subcellularLocation>
</comment>
<feature type="binding site" evidence="8">
    <location>
        <position position="176"/>
    </location>
    <ligand>
        <name>a divalent metal cation</name>
        <dbReference type="ChEBI" id="CHEBI:60240"/>
    </ligand>
</feature>
<keyword evidence="11" id="KW-1185">Reference proteome</keyword>
<evidence type="ECO:0000256" key="5">
    <source>
        <dbReference type="PIRNR" id="PIRNR037913"/>
    </source>
</evidence>
<dbReference type="Pfam" id="PF00850">
    <property type="entry name" value="Hist_deacetyl"/>
    <property type="match status" value="1"/>
</dbReference>
<dbReference type="PIRSF" id="PIRSF037913">
    <property type="entry name" value="His_deacetylse_1"/>
    <property type="match status" value="1"/>
</dbReference>
<feature type="active site" description="Proton acceptor" evidence="6">
    <location>
        <position position="139"/>
    </location>
</feature>
<evidence type="ECO:0000313" key="10">
    <source>
        <dbReference type="EMBL" id="QDZ25972.1"/>
    </source>
</evidence>
<keyword evidence="5" id="KW-0539">Nucleus</keyword>
<dbReference type="SUPFAM" id="SSF52768">
    <property type="entry name" value="Arginase/deacetylase"/>
    <property type="match status" value="1"/>
</dbReference>
<evidence type="ECO:0000256" key="8">
    <source>
        <dbReference type="PIRSR" id="PIRSR037913-3"/>
    </source>
</evidence>
<dbReference type="InterPro" id="IPR037138">
    <property type="entry name" value="His_deacetylse_dom_sf"/>
</dbReference>
<evidence type="ECO:0000256" key="2">
    <source>
        <dbReference type="ARBA" id="ARBA00022801"/>
    </source>
</evidence>
<sequence length="426" mass="49134">MPKQSKDRISYFYDSEVGSVYYGPNHPMKPHRLCMTHHLVMGYDLHKQMELYRPRKAHPVELAQFHSEDYVDFLARVTPEHVSENLQQLQRYNLGEDCPIFEGLFNFCQVYTGGSIDGATRLNHGLSDIAINWAGGLHHAKKREASGFCYINDLVLAILELLKYHPRVLYLDIDVHHGDGVEEAFYLTDRVMTVSFHKYGDYFFPGTGDVKDIGEKKGKYCSVNVPLRDGIDDVTFQRIFQPVMRKVMENYRPGAIVLQCGADSLGNDRLGCFSLSLDGHAECVRFMKQFKVPMLVTGGGGYTKNNVARCWAYETAVLLDTKLDNNLPDNDYYEYYSPQYTLKTRPHQVIENMNTRSYIEQIKREVIENLRSIEHAPGVQMSEVPPENYIPELNGDLDEDENPDERLGQYAMDRNIKRDDEFYDIY</sequence>
<evidence type="ECO:0000256" key="3">
    <source>
        <dbReference type="ARBA" id="ARBA00022853"/>
    </source>
</evidence>
<dbReference type="PANTHER" id="PTHR10625">
    <property type="entry name" value="HISTONE DEACETYLASE HDAC1-RELATED"/>
    <property type="match status" value="1"/>
</dbReference>